<keyword evidence="5" id="KW-0007">Acetylation</keyword>
<proteinExistence type="predicted"/>
<dbReference type="STRING" id="4955.A0A1G4M6V5"/>
<evidence type="ECO:0000256" key="7">
    <source>
        <dbReference type="ARBA" id="ARBA00023163"/>
    </source>
</evidence>
<comment type="catalytic activity">
    <reaction evidence="9">
        <text>L-lysyl-[histone] + acetyl-CoA = N(6)-acetyl-L-lysyl-[histone] + CoA + H(+)</text>
        <dbReference type="Rhea" id="RHEA:21992"/>
        <dbReference type="Rhea" id="RHEA-COMP:9845"/>
        <dbReference type="Rhea" id="RHEA-COMP:11338"/>
        <dbReference type="ChEBI" id="CHEBI:15378"/>
        <dbReference type="ChEBI" id="CHEBI:29969"/>
        <dbReference type="ChEBI" id="CHEBI:57287"/>
        <dbReference type="ChEBI" id="CHEBI:57288"/>
        <dbReference type="ChEBI" id="CHEBI:61930"/>
        <dbReference type="EC" id="2.3.1.48"/>
    </reaction>
    <physiologicalReaction direction="left-to-right" evidence="9">
        <dbReference type="Rhea" id="RHEA:21993"/>
    </physiologicalReaction>
</comment>
<dbReference type="OMA" id="FLEHLIV"/>
<keyword evidence="6" id="KW-0805">Transcription regulation</keyword>
<dbReference type="PROSITE" id="PS50841">
    <property type="entry name" value="DIX"/>
    <property type="match status" value="1"/>
</dbReference>
<dbReference type="OrthoDB" id="3361892at2759"/>
<dbReference type="GO" id="GO:0032931">
    <property type="term" value="F:histone H3K56 acetyltransferase activity"/>
    <property type="evidence" value="ECO:0007669"/>
    <property type="project" value="TreeGrafter"/>
</dbReference>
<dbReference type="SMART" id="SM01250">
    <property type="entry name" value="KAT11"/>
    <property type="match status" value="1"/>
</dbReference>
<gene>
    <name evidence="11" type="ORF">LAFE_0A06040G</name>
</gene>
<dbReference type="Pfam" id="PF08214">
    <property type="entry name" value="HAT_KAT11"/>
    <property type="match status" value="1"/>
</dbReference>
<dbReference type="PANTHER" id="PTHR31571">
    <property type="entry name" value="ALTERED INHERITANCE OF MITOCHONDRIA PROTEIN 6"/>
    <property type="match status" value="1"/>
</dbReference>
<evidence type="ECO:0000256" key="6">
    <source>
        <dbReference type="ARBA" id="ARBA00023015"/>
    </source>
</evidence>
<keyword evidence="7" id="KW-0804">Transcription</keyword>
<keyword evidence="8" id="KW-0539">Nucleus</keyword>
<dbReference type="GO" id="GO:0006355">
    <property type="term" value="P:regulation of DNA-templated transcription"/>
    <property type="evidence" value="ECO:0007669"/>
    <property type="project" value="InterPro"/>
</dbReference>
<dbReference type="PANTHER" id="PTHR31571:SF2">
    <property type="entry name" value="HISTONE ACETYLTRANSFERASE RTT109"/>
    <property type="match status" value="1"/>
</dbReference>
<evidence type="ECO:0000256" key="3">
    <source>
        <dbReference type="ARBA" id="ARBA00022679"/>
    </source>
</evidence>
<dbReference type="EC" id="2.3.1.48" evidence="2"/>
<evidence type="ECO:0000256" key="2">
    <source>
        <dbReference type="ARBA" id="ARBA00013184"/>
    </source>
</evidence>
<dbReference type="InterPro" id="IPR001158">
    <property type="entry name" value="DIX"/>
</dbReference>
<evidence type="ECO:0000256" key="8">
    <source>
        <dbReference type="ARBA" id="ARBA00023242"/>
    </source>
</evidence>
<dbReference type="GO" id="GO:0005634">
    <property type="term" value="C:nucleus"/>
    <property type="evidence" value="ECO:0007669"/>
    <property type="project" value="UniProtKB-SubCell"/>
</dbReference>
<name>A0A1G4M6V5_LACFM</name>
<dbReference type="InterPro" id="IPR013178">
    <property type="entry name" value="Histone_AcTrfase_Rtt109/CBP"/>
</dbReference>
<reference evidence="11 12" key="1">
    <citation type="submission" date="2016-03" db="EMBL/GenBank/DDBJ databases">
        <authorList>
            <person name="Devillers H."/>
        </authorList>
    </citation>
    <scope>NUCLEOTIDE SEQUENCE [LARGE SCALE GENOMIC DNA]</scope>
    <source>
        <strain evidence="11">CBS 6772</strain>
    </source>
</reference>
<evidence type="ECO:0000256" key="1">
    <source>
        <dbReference type="ARBA" id="ARBA00004123"/>
    </source>
</evidence>
<evidence type="ECO:0000256" key="5">
    <source>
        <dbReference type="ARBA" id="ARBA00022990"/>
    </source>
</evidence>
<dbReference type="EMBL" id="LT598487">
    <property type="protein sequence ID" value="SCV99567.1"/>
    <property type="molecule type" value="Genomic_DNA"/>
</dbReference>
<sequence length="428" mass="49294">MPSLQELLSRVIDKDISIEVLHLRRPSEECCPLVSQKVTNATQSMHTIKSQHFIVLSQNKQVFYGIEVYVYFTIDQLSKTGERLYFISKADSNGYCEANISIKAVTEMILDYLLGIDPASYLAKIKPKCRNLKRFKNVISRATNQKRALLILSKRLKDSHRNIPVMNERDLYVSFDCERINWVTKICLFTRAEPQYLFAESSKNPNKHILNGQQLLKWWLCIIDNVTCKNFTDGTQARIRIPGEEPSFIMKYISATRFPNWQVGDIFEGSPKDLAILRIPMFPDDPKGRFLDHLLEDGRIKAVQIDAFWTELQAQQEFRLGATVSVIGVAGQVLTRSIEAFDKDVITTSSKKQFNFLKSYVTGEEYDSREGALDAYMNLRDYLSLKMNREMLRVGGVKAVPKANQIRYHRGVTKVNDLNTMIVRKKRK</sequence>
<evidence type="ECO:0000313" key="11">
    <source>
        <dbReference type="EMBL" id="SCV99567.1"/>
    </source>
</evidence>
<keyword evidence="4" id="KW-0227">DNA damage</keyword>
<comment type="subcellular location">
    <subcellularLocation>
        <location evidence="1">Nucleus</location>
    </subcellularLocation>
</comment>
<keyword evidence="12" id="KW-1185">Reference proteome</keyword>
<dbReference type="InterPro" id="IPR016849">
    <property type="entry name" value="Rtt109"/>
</dbReference>
<dbReference type="PROSITE" id="PS51728">
    <property type="entry name" value="RTT109_HAT"/>
    <property type="match status" value="1"/>
</dbReference>
<evidence type="ECO:0000256" key="4">
    <source>
        <dbReference type="ARBA" id="ARBA00022763"/>
    </source>
</evidence>
<dbReference type="GO" id="GO:0006974">
    <property type="term" value="P:DNA damage response"/>
    <property type="evidence" value="ECO:0007669"/>
    <property type="project" value="UniProtKB-KW"/>
</dbReference>
<evidence type="ECO:0000256" key="9">
    <source>
        <dbReference type="ARBA" id="ARBA00048940"/>
    </source>
</evidence>
<dbReference type="Proteomes" id="UP000190831">
    <property type="component" value="Chromosome A"/>
</dbReference>
<protein>
    <recommendedName>
        <fullName evidence="2">histone acetyltransferase</fullName>
        <ecNumber evidence="2">2.3.1.48</ecNumber>
    </recommendedName>
</protein>
<evidence type="ECO:0000259" key="10">
    <source>
        <dbReference type="PROSITE" id="PS50841"/>
    </source>
</evidence>
<accession>A0A1G4M6V5</accession>
<feature type="domain" description="DIX" evidence="10">
    <location>
        <begin position="105"/>
        <end position="187"/>
    </location>
</feature>
<evidence type="ECO:0000313" key="12">
    <source>
        <dbReference type="Proteomes" id="UP000190831"/>
    </source>
</evidence>
<organism evidence="11 12">
    <name type="scientific">Lachancea fermentati</name>
    <name type="common">Zygosaccharomyces fermentati</name>
    <dbReference type="NCBI Taxonomy" id="4955"/>
    <lineage>
        <taxon>Eukaryota</taxon>
        <taxon>Fungi</taxon>
        <taxon>Dikarya</taxon>
        <taxon>Ascomycota</taxon>
        <taxon>Saccharomycotina</taxon>
        <taxon>Saccharomycetes</taxon>
        <taxon>Saccharomycetales</taxon>
        <taxon>Saccharomycetaceae</taxon>
        <taxon>Lachancea</taxon>
    </lineage>
</organism>
<dbReference type="AlphaFoldDB" id="A0A1G4M6V5"/>
<dbReference type="InterPro" id="IPR051236">
    <property type="entry name" value="HAT_RTT109-like"/>
</dbReference>
<keyword evidence="3" id="KW-0808">Transferase</keyword>